<gene>
    <name evidence="4" type="ORF">SAMN04488526_1457</name>
</gene>
<name>A0A1H7KNK5_9RHOB</name>
<proteinExistence type="predicted"/>
<dbReference type="SMART" id="SM00448">
    <property type="entry name" value="REC"/>
    <property type="match status" value="1"/>
</dbReference>
<reference evidence="4 5" key="1">
    <citation type="submission" date="2016-10" db="EMBL/GenBank/DDBJ databases">
        <authorList>
            <person name="de Groot N.N."/>
        </authorList>
    </citation>
    <scope>NUCLEOTIDE SEQUENCE [LARGE SCALE GENOMIC DNA]</scope>
    <source>
        <strain evidence="4 5">DSM 14858</strain>
    </source>
</reference>
<dbReference type="Pfam" id="PF00072">
    <property type="entry name" value="Response_reg"/>
    <property type="match status" value="1"/>
</dbReference>
<dbReference type="Proteomes" id="UP000199283">
    <property type="component" value="Unassembled WGS sequence"/>
</dbReference>
<protein>
    <submittedName>
        <fullName evidence="4">Two-component system, chemotaxis family, response regulator CheY</fullName>
    </submittedName>
</protein>
<dbReference type="Gene3D" id="3.40.50.2300">
    <property type="match status" value="1"/>
</dbReference>
<sequence>MPLRDMLRVLVVDDMSTSRGILLQALDTLGIGNVSYAENGRTGMLYAREKVPHLVLSDLYMPELNGLQLLQHLRAEPLTQKVGFILISGRGDATVIETGQRLGMNNFLTKPFTAAQLKSCIEAVVGRL</sequence>
<evidence type="ECO:0000313" key="5">
    <source>
        <dbReference type="Proteomes" id="UP000199283"/>
    </source>
</evidence>
<dbReference type="GO" id="GO:0000160">
    <property type="term" value="P:phosphorelay signal transduction system"/>
    <property type="evidence" value="ECO:0007669"/>
    <property type="project" value="InterPro"/>
</dbReference>
<evidence type="ECO:0000256" key="1">
    <source>
        <dbReference type="ARBA" id="ARBA00022553"/>
    </source>
</evidence>
<evidence type="ECO:0000313" key="4">
    <source>
        <dbReference type="EMBL" id="SEK88318.1"/>
    </source>
</evidence>
<dbReference type="InterPro" id="IPR011006">
    <property type="entry name" value="CheY-like_superfamily"/>
</dbReference>
<dbReference type="InterPro" id="IPR050595">
    <property type="entry name" value="Bact_response_regulator"/>
</dbReference>
<keyword evidence="1 2" id="KW-0597">Phosphoprotein</keyword>
<feature type="domain" description="Response regulatory" evidence="3">
    <location>
        <begin position="8"/>
        <end position="125"/>
    </location>
</feature>
<dbReference type="AlphaFoldDB" id="A0A1H7KNK5"/>
<evidence type="ECO:0000259" key="3">
    <source>
        <dbReference type="PROSITE" id="PS50110"/>
    </source>
</evidence>
<dbReference type="PANTHER" id="PTHR44591">
    <property type="entry name" value="STRESS RESPONSE REGULATOR PROTEIN 1"/>
    <property type="match status" value="1"/>
</dbReference>
<organism evidence="4 5">
    <name type="scientific">Jannaschia helgolandensis</name>
    <dbReference type="NCBI Taxonomy" id="188906"/>
    <lineage>
        <taxon>Bacteria</taxon>
        <taxon>Pseudomonadati</taxon>
        <taxon>Pseudomonadota</taxon>
        <taxon>Alphaproteobacteria</taxon>
        <taxon>Rhodobacterales</taxon>
        <taxon>Roseobacteraceae</taxon>
        <taxon>Jannaschia</taxon>
    </lineage>
</organism>
<dbReference type="InterPro" id="IPR001789">
    <property type="entry name" value="Sig_transdc_resp-reg_receiver"/>
</dbReference>
<dbReference type="STRING" id="188906.SAMN04488526_1457"/>
<dbReference type="PROSITE" id="PS50110">
    <property type="entry name" value="RESPONSE_REGULATORY"/>
    <property type="match status" value="1"/>
</dbReference>
<dbReference type="PANTHER" id="PTHR44591:SF23">
    <property type="entry name" value="CHEY SUBFAMILY"/>
    <property type="match status" value="1"/>
</dbReference>
<dbReference type="RefSeq" id="WP_092761364.1">
    <property type="nucleotide sequence ID" value="NZ_FNZQ01000002.1"/>
</dbReference>
<feature type="modified residue" description="4-aspartylphosphate" evidence="2">
    <location>
        <position position="58"/>
    </location>
</feature>
<dbReference type="EMBL" id="FNZQ01000002">
    <property type="protein sequence ID" value="SEK88318.1"/>
    <property type="molecule type" value="Genomic_DNA"/>
</dbReference>
<dbReference type="OrthoDB" id="9800897at2"/>
<keyword evidence="5" id="KW-1185">Reference proteome</keyword>
<dbReference type="SUPFAM" id="SSF52172">
    <property type="entry name" value="CheY-like"/>
    <property type="match status" value="1"/>
</dbReference>
<evidence type="ECO:0000256" key="2">
    <source>
        <dbReference type="PROSITE-ProRule" id="PRU00169"/>
    </source>
</evidence>
<accession>A0A1H7KNK5</accession>